<keyword evidence="1" id="KW-0472">Membrane</keyword>
<feature type="transmembrane region" description="Helical" evidence="1">
    <location>
        <begin position="54"/>
        <end position="73"/>
    </location>
</feature>
<dbReference type="RefSeq" id="WP_088964113.1">
    <property type="nucleotide sequence ID" value="NZ_LT607410.1"/>
</dbReference>
<reference evidence="2 3" key="1">
    <citation type="submission" date="2016-06" db="EMBL/GenBank/DDBJ databases">
        <authorList>
            <person name="Kjaerup R.B."/>
            <person name="Dalgaard T.S."/>
            <person name="Juul-Madsen H.R."/>
        </authorList>
    </citation>
    <scope>NUCLEOTIDE SEQUENCE [LARGE SCALE GENOMIC DNA]</scope>
    <source>
        <strain evidence="2 3">DSM 43821</strain>
    </source>
</reference>
<accession>A0A1C5AGI2</accession>
<evidence type="ECO:0000313" key="3">
    <source>
        <dbReference type="Proteomes" id="UP000198228"/>
    </source>
</evidence>
<evidence type="ECO:0000256" key="1">
    <source>
        <dbReference type="SAM" id="Phobius"/>
    </source>
</evidence>
<dbReference type="Proteomes" id="UP000198228">
    <property type="component" value="Chromosome I"/>
</dbReference>
<proteinExistence type="predicted"/>
<feature type="transmembrane region" description="Helical" evidence="1">
    <location>
        <begin position="85"/>
        <end position="104"/>
    </location>
</feature>
<evidence type="ECO:0008006" key="4">
    <source>
        <dbReference type="Google" id="ProtNLM"/>
    </source>
</evidence>
<name>A0A1C5AGI2_9ACTN</name>
<organism evidence="2 3">
    <name type="scientific">Micromonospora purpureochromogenes</name>
    <dbReference type="NCBI Taxonomy" id="47872"/>
    <lineage>
        <taxon>Bacteria</taxon>
        <taxon>Bacillati</taxon>
        <taxon>Actinomycetota</taxon>
        <taxon>Actinomycetes</taxon>
        <taxon>Micromonosporales</taxon>
        <taxon>Micromonosporaceae</taxon>
        <taxon>Micromonospora</taxon>
    </lineage>
</organism>
<gene>
    <name evidence="2" type="ORF">GA0074696_5967</name>
</gene>
<dbReference type="AlphaFoldDB" id="A0A1C5AGI2"/>
<dbReference type="EMBL" id="LT607410">
    <property type="protein sequence ID" value="SCF44279.1"/>
    <property type="molecule type" value="Genomic_DNA"/>
</dbReference>
<keyword evidence="1" id="KW-1133">Transmembrane helix</keyword>
<sequence>MREHGWRFVLVLLRRAITYEIGMWRSLYRWLMRRPLTVAPGAETYSYLSVVKPILGVFIGLSAIEIPIFDLIISRTVPWPWVRQLALGLGIWGLLWMIGLFASLRVHPHVLDRDGLRIRNGISLDVTVPWTAVATVAKSYRSLPSSRAVQVEQGDAGPILHLSTGSQTSVDVVLREPLSLALPKGPSEPVIEVRLYADDPDALVASARRHLGVGVPGAER</sequence>
<keyword evidence="1" id="KW-0812">Transmembrane</keyword>
<evidence type="ECO:0000313" key="2">
    <source>
        <dbReference type="EMBL" id="SCF44279.1"/>
    </source>
</evidence>
<protein>
    <recommendedName>
        <fullName evidence="4">PH domain-containing protein</fullName>
    </recommendedName>
</protein>